<dbReference type="InterPro" id="IPR002938">
    <property type="entry name" value="FAD-bd"/>
</dbReference>
<feature type="domain" description="FAD-binding" evidence="2">
    <location>
        <begin position="14"/>
        <end position="336"/>
    </location>
</feature>
<dbReference type="InterPro" id="IPR050816">
    <property type="entry name" value="Flavin-dep_Halogenase_NPB"/>
</dbReference>
<dbReference type="Gene3D" id="3.50.50.60">
    <property type="entry name" value="FAD/NAD(P)-binding domain"/>
    <property type="match status" value="1"/>
</dbReference>
<keyword evidence="1" id="KW-0812">Transmembrane</keyword>
<dbReference type="PANTHER" id="PTHR43747">
    <property type="entry name" value="FAD-BINDING PROTEIN"/>
    <property type="match status" value="1"/>
</dbReference>
<feature type="transmembrane region" description="Helical" evidence="1">
    <location>
        <begin position="402"/>
        <end position="421"/>
    </location>
</feature>
<dbReference type="PANTHER" id="PTHR43747:SF1">
    <property type="entry name" value="SLR1998 PROTEIN"/>
    <property type="match status" value="1"/>
</dbReference>
<dbReference type="Proteomes" id="UP001359308">
    <property type="component" value="Chromosome"/>
</dbReference>
<reference evidence="3 4" key="1">
    <citation type="submission" date="2022-09" db="EMBL/GenBank/DDBJ databases">
        <authorList>
            <person name="Giprobiosintez L."/>
        </authorList>
    </citation>
    <scope>NUCLEOTIDE SEQUENCE [LARGE SCALE GENOMIC DNA]</scope>
    <source>
        <strain evidence="4">VKPM-B-12549 (GBS-15)</strain>
    </source>
</reference>
<evidence type="ECO:0000313" key="4">
    <source>
        <dbReference type="Proteomes" id="UP001359308"/>
    </source>
</evidence>
<dbReference type="Pfam" id="PF01494">
    <property type="entry name" value="FAD_binding_3"/>
    <property type="match status" value="1"/>
</dbReference>
<dbReference type="InterPro" id="IPR036188">
    <property type="entry name" value="FAD/NAD-bd_sf"/>
</dbReference>
<evidence type="ECO:0000259" key="2">
    <source>
        <dbReference type="Pfam" id="PF01494"/>
    </source>
</evidence>
<dbReference type="SUPFAM" id="SSF51905">
    <property type="entry name" value="FAD/NAD(P)-binding domain"/>
    <property type="match status" value="1"/>
</dbReference>
<dbReference type="RefSeq" id="WP_232470256.1">
    <property type="nucleotide sequence ID" value="NZ_CP104311.1"/>
</dbReference>
<evidence type="ECO:0000256" key="1">
    <source>
        <dbReference type="SAM" id="Phobius"/>
    </source>
</evidence>
<keyword evidence="4" id="KW-1185">Reference proteome</keyword>
<proteinExistence type="predicted"/>
<accession>A0ABZ2F2M7</accession>
<keyword evidence="1" id="KW-1133">Transmembrane helix</keyword>
<name>A0ABZ2F2M7_METCP</name>
<evidence type="ECO:0000313" key="3">
    <source>
        <dbReference type="EMBL" id="WWF01436.1"/>
    </source>
</evidence>
<organism evidence="3 4">
    <name type="scientific">Methylococcus capsulatus</name>
    <dbReference type="NCBI Taxonomy" id="414"/>
    <lineage>
        <taxon>Bacteria</taxon>
        <taxon>Pseudomonadati</taxon>
        <taxon>Pseudomonadota</taxon>
        <taxon>Gammaproteobacteria</taxon>
        <taxon>Methylococcales</taxon>
        <taxon>Methylococcaceae</taxon>
        <taxon>Methylococcus</taxon>
    </lineage>
</organism>
<protein>
    <submittedName>
        <fullName evidence="3">Tryptophan 7-halogenase</fullName>
    </submittedName>
</protein>
<dbReference type="EMBL" id="CP104311">
    <property type="protein sequence ID" value="WWF01436.1"/>
    <property type="molecule type" value="Genomic_DNA"/>
</dbReference>
<keyword evidence="1" id="KW-0472">Membrane</keyword>
<sequence length="441" mass="49815">MNASPESTPPRSTDCDVLVIGGGPAGSTAAALLAERGYRTVVLEKYRHPRFHIGESLLPANLPLLERLGVKEEVERIGMHKPGAEFVSPDHAETLTFEFADAWDKSMPYAYQVRRSEFDHILVRNAAKRGAEVLEGWRATDIRFLAGAQGAEVDAQDDDGRSRRWQARFVVDASGRDTFIANRLKLKQRNRKHSSAAVYGHFANARRLSGRHEGCISVFWFEHGWFWFIPLADGTTSVGAVTWPYYMKRRDKPLGEFFLDTIALCPPLAERLNAAELVSEVQATGNFSYVSTRTHGASYLLIGDAFAFIDPVFSSGVLFAMQGGVAAAETVDACLRQPGRADTALKRFDRRIRHGPREFSWFIYRMTDPTMRELFMAPQNVLRMKEALLSLLAGDIFGRTPIWFSLYAFKVIYYLNSLWHFRRTVEARRRRSLNIQDADPA</sequence>
<gene>
    <name evidence="3" type="ORF">N4J17_13325</name>
</gene>
<dbReference type="PRINTS" id="PR00420">
    <property type="entry name" value="RNGMNOXGNASE"/>
</dbReference>